<dbReference type="EMBL" id="CP076680">
    <property type="protein sequence ID" value="QWU99319.1"/>
    <property type="molecule type" value="Genomic_DNA"/>
</dbReference>
<proteinExistence type="predicted"/>
<keyword evidence="3" id="KW-1185">Reference proteome</keyword>
<reference evidence="2 3" key="1">
    <citation type="submission" date="2021-06" db="EMBL/GenBank/DDBJ databases">
        <title>Ulceroglandular infection and bacteremia caused by Francisella salimarina in an immunocompromised patient, France.</title>
        <authorList>
            <person name="Hennebique A."/>
            <person name="Caspar Y."/>
            <person name="Maurin M."/>
            <person name="Boisset S."/>
            <person name="Pelloux I."/>
            <person name="Gallego-Hernanz M.P."/>
            <person name="Burucoa C."/>
            <person name="Cazenave-Roblot F."/>
            <person name="Plouzeau C."/>
            <person name="Rammaert B."/>
        </authorList>
    </citation>
    <scope>NUCLEOTIDE SEQUENCE [LARGE SCALE GENOMIC DNA]</scope>
    <source>
        <strain evidence="2 3">CHUGA-F75</strain>
    </source>
</reference>
<dbReference type="RefSeq" id="WP_216692178.1">
    <property type="nucleotide sequence ID" value="NZ_CP076680.1"/>
</dbReference>
<protein>
    <recommendedName>
        <fullName evidence="1">Thoeris protein ThsB TIR-like domain-containing protein</fullName>
    </recommendedName>
</protein>
<dbReference type="KEGG" id="fsr:KQR59_00095"/>
<sequence>MGYRTKTYIAGDWDSSKQEIEKLKEWNEKEHLALEFLDAHEKTQARDGSLNCSIKKSLKTRLDITKKFILIVGNSTNNTRSGSCQYCDNYSKYIQACLKGYSTNFKSYIDYECSYASTEQLDIIVLYCSVNIQKNLCPDSIKSIGIHIPMYYYLNGKKYWNYKKIKKAICN</sequence>
<dbReference type="Pfam" id="PF08937">
    <property type="entry name" value="ThsB_TIR"/>
    <property type="match status" value="1"/>
</dbReference>
<evidence type="ECO:0000313" key="2">
    <source>
        <dbReference type="EMBL" id="QWU99319.1"/>
    </source>
</evidence>
<feature type="domain" description="Thoeris protein ThsB TIR-like" evidence="1">
    <location>
        <begin position="17"/>
        <end position="80"/>
    </location>
</feature>
<evidence type="ECO:0000313" key="3">
    <source>
        <dbReference type="Proteomes" id="UP000683421"/>
    </source>
</evidence>
<dbReference type="Proteomes" id="UP000683421">
    <property type="component" value="Chromosome"/>
</dbReference>
<accession>A0AAJ4NNQ0</accession>
<evidence type="ECO:0000259" key="1">
    <source>
        <dbReference type="Pfam" id="PF08937"/>
    </source>
</evidence>
<organism evidence="2 3">
    <name type="scientific">Francisella salimarina</name>
    <dbReference type="NCBI Taxonomy" id="2599927"/>
    <lineage>
        <taxon>Bacteria</taxon>
        <taxon>Pseudomonadati</taxon>
        <taxon>Pseudomonadota</taxon>
        <taxon>Gammaproteobacteria</taxon>
        <taxon>Thiotrichales</taxon>
        <taxon>Francisellaceae</taxon>
        <taxon>Francisella</taxon>
    </lineage>
</organism>
<name>A0AAJ4NNQ0_9GAMM</name>
<gene>
    <name evidence="2" type="ORF">KQR59_00095</name>
</gene>
<dbReference type="AlphaFoldDB" id="A0AAJ4NNQ0"/>
<dbReference type="InterPro" id="IPR015032">
    <property type="entry name" value="ThsB__TIR-like_domain"/>
</dbReference>